<evidence type="ECO:0000256" key="2">
    <source>
        <dbReference type="PROSITE-ProRule" id="PRU00335"/>
    </source>
</evidence>
<gene>
    <name evidence="4" type="ORF">HH215_24890</name>
</gene>
<dbReference type="AlphaFoldDB" id="A0A7Z2ZND7"/>
<dbReference type="PROSITE" id="PS50977">
    <property type="entry name" value="HTH_TETR_2"/>
    <property type="match status" value="1"/>
</dbReference>
<dbReference type="Pfam" id="PF00440">
    <property type="entry name" value="TetR_N"/>
    <property type="match status" value="1"/>
</dbReference>
<evidence type="ECO:0000259" key="3">
    <source>
        <dbReference type="PROSITE" id="PS50977"/>
    </source>
</evidence>
<dbReference type="Proteomes" id="UP000502248">
    <property type="component" value="Chromosome"/>
</dbReference>
<evidence type="ECO:0000313" key="5">
    <source>
        <dbReference type="Proteomes" id="UP000502248"/>
    </source>
</evidence>
<keyword evidence="1 2" id="KW-0238">DNA-binding</keyword>
<feature type="DNA-binding region" description="H-T-H motif" evidence="2">
    <location>
        <begin position="17"/>
        <end position="36"/>
    </location>
</feature>
<protein>
    <submittedName>
        <fullName evidence="4">TetR/AcrR family transcriptional regulator</fullName>
    </submittedName>
</protein>
<dbReference type="RefSeq" id="WP_169282345.1">
    <property type="nucleotide sequence ID" value="NZ_CP051680.1"/>
</dbReference>
<evidence type="ECO:0000313" key="4">
    <source>
        <dbReference type="EMBL" id="QJD86093.1"/>
    </source>
</evidence>
<dbReference type="PANTHER" id="PTHR30055:SF226">
    <property type="entry name" value="HTH-TYPE TRANSCRIPTIONAL REGULATOR PKSA"/>
    <property type="match status" value="1"/>
</dbReference>
<dbReference type="Gene3D" id="1.10.357.10">
    <property type="entry name" value="Tetracycline Repressor, domain 2"/>
    <property type="match status" value="1"/>
</dbReference>
<dbReference type="GO" id="GO:0000976">
    <property type="term" value="F:transcription cis-regulatory region binding"/>
    <property type="evidence" value="ECO:0007669"/>
    <property type="project" value="TreeGrafter"/>
</dbReference>
<dbReference type="InterPro" id="IPR050109">
    <property type="entry name" value="HTH-type_TetR-like_transc_reg"/>
</dbReference>
<reference evidence="4 5" key="1">
    <citation type="submission" date="2020-04" db="EMBL/GenBank/DDBJ databases">
        <title>Genome sequencing of novel species.</title>
        <authorList>
            <person name="Heo J."/>
            <person name="Kim S.-J."/>
            <person name="Kim J.-S."/>
            <person name="Hong S.-B."/>
            <person name="Kwon S.-W."/>
        </authorList>
    </citation>
    <scope>NUCLEOTIDE SEQUENCE [LARGE SCALE GENOMIC DNA]</scope>
    <source>
        <strain evidence="4 5">MFER-1</strain>
    </source>
</reference>
<proteinExistence type="predicted"/>
<organism evidence="4 5">
    <name type="scientific">Cohnella herbarum</name>
    <dbReference type="NCBI Taxonomy" id="2728023"/>
    <lineage>
        <taxon>Bacteria</taxon>
        <taxon>Bacillati</taxon>
        <taxon>Bacillota</taxon>
        <taxon>Bacilli</taxon>
        <taxon>Bacillales</taxon>
        <taxon>Paenibacillaceae</taxon>
        <taxon>Cohnella</taxon>
    </lineage>
</organism>
<sequence>MLAAIDLISEKGYNGATTVEIAALAGLSEKTLFRRFNSKQNLLESAFDRYHYAEEMKKLFSEKLVWDLHTDLLLISRTYHSIMNRNRKMVMISMKEVSNLPGFRERTQMHPKQLLDFLTDYFRTMAEKGKMKVSKPELQAFTFMMANFGAFVNDLESAFLYPSISLEPFIEESVRIFTRAFTP</sequence>
<accession>A0A7Z2ZND7</accession>
<evidence type="ECO:0000256" key="1">
    <source>
        <dbReference type="ARBA" id="ARBA00023125"/>
    </source>
</evidence>
<feature type="domain" description="HTH tetR-type" evidence="3">
    <location>
        <begin position="1"/>
        <end position="54"/>
    </location>
</feature>
<keyword evidence="5" id="KW-1185">Reference proteome</keyword>
<name>A0A7Z2ZND7_9BACL</name>
<dbReference type="GO" id="GO:0003700">
    <property type="term" value="F:DNA-binding transcription factor activity"/>
    <property type="evidence" value="ECO:0007669"/>
    <property type="project" value="TreeGrafter"/>
</dbReference>
<dbReference type="InterPro" id="IPR001647">
    <property type="entry name" value="HTH_TetR"/>
</dbReference>
<dbReference type="EMBL" id="CP051680">
    <property type="protein sequence ID" value="QJD86093.1"/>
    <property type="molecule type" value="Genomic_DNA"/>
</dbReference>
<dbReference type="PANTHER" id="PTHR30055">
    <property type="entry name" value="HTH-TYPE TRANSCRIPTIONAL REGULATOR RUTR"/>
    <property type="match status" value="1"/>
</dbReference>
<dbReference type="SUPFAM" id="SSF46689">
    <property type="entry name" value="Homeodomain-like"/>
    <property type="match status" value="1"/>
</dbReference>
<dbReference type="KEGG" id="cheb:HH215_24890"/>
<dbReference type="InterPro" id="IPR009057">
    <property type="entry name" value="Homeodomain-like_sf"/>
</dbReference>